<dbReference type="GO" id="GO:0000922">
    <property type="term" value="C:spindle pole"/>
    <property type="evidence" value="ECO:0007669"/>
    <property type="project" value="TreeGrafter"/>
</dbReference>
<dbReference type="GeneTree" id="ENSGT00390000007020"/>
<organism evidence="3 4">
    <name type="scientific">Pygocentrus nattereri</name>
    <name type="common">Red-bellied piranha</name>
    <dbReference type="NCBI Taxonomy" id="42514"/>
    <lineage>
        <taxon>Eukaryota</taxon>
        <taxon>Metazoa</taxon>
        <taxon>Chordata</taxon>
        <taxon>Craniata</taxon>
        <taxon>Vertebrata</taxon>
        <taxon>Euteleostomi</taxon>
        <taxon>Actinopterygii</taxon>
        <taxon>Neopterygii</taxon>
        <taxon>Teleostei</taxon>
        <taxon>Ostariophysi</taxon>
        <taxon>Characiformes</taxon>
        <taxon>Characoidei</taxon>
        <taxon>Pygocentrus</taxon>
    </lineage>
</organism>
<proteinExistence type="predicted"/>
<dbReference type="PANTHER" id="PTHR46657:SF1">
    <property type="entry name" value="CENTROSOMAL PROTEIN OF 128 KDA"/>
    <property type="match status" value="1"/>
</dbReference>
<gene>
    <name evidence="3" type="primary">CEP128</name>
</gene>
<feature type="coiled-coil region" evidence="1">
    <location>
        <begin position="534"/>
        <end position="739"/>
    </location>
</feature>
<dbReference type="InterPro" id="IPR026652">
    <property type="entry name" value="CEP128"/>
</dbReference>
<feature type="compositionally biased region" description="Basic residues" evidence="2">
    <location>
        <begin position="35"/>
        <end position="50"/>
    </location>
</feature>
<feature type="region of interest" description="Disordered" evidence="2">
    <location>
        <begin position="139"/>
        <end position="159"/>
    </location>
</feature>
<accession>A0A3B4CPX2</accession>
<evidence type="ECO:0008006" key="5">
    <source>
        <dbReference type="Google" id="ProtNLM"/>
    </source>
</evidence>
<evidence type="ECO:0000256" key="1">
    <source>
        <dbReference type="SAM" id="Coils"/>
    </source>
</evidence>
<feature type="coiled-coil region" evidence="1">
    <location>
        <begin position="957"/>
        <end position="998"/>
    </location>
</feature>
<evidence type="ECO:0000313" key="4">
    <source>
        <dbReference type="Proteomes" id="UP001501920"/>
    </source>
</evidence>
<feature type="coiled-coil region" evidence="1">
    <location>
        <begin position="860"/>
        <end position="926"/>
    </location>
</feature>
<dbReference type="GO" id="GO:0005814">
    <property type="term" value="C:centriole"/>
    <property type="evidence" value="ECO:0007669"/>
    <property type="project" value="TreeGrafter"/>
</dbReference>
<keyword evidence="4" id="KW-1185">Reference proteome</keyword>
<reference evidence="3 4" key="1">
    <citation type="submission" date="2020-10" db="EMBL/GenBank/DDBJ databases">
        <title>Pygocentrus nattereri (red-bellied piranha) genome, fPygNat1, primary haplotype.</title>
        <authorList>
            <person name="Myers G."/>
            <person name="Meyer A."/>
            <person name="Karagic N."/>
            <person name="Pippel M."/>
            <person name="Winkler S."/>
            <person name="Tracey A."/>
            <person name="Wood J."/>
            <person name="Formenti G."/>
            <person name="Howe K."/>
            <person name="Fedrigo O."/>
            <person name="Jarvis E.D."/>
        </authorList>
    </citation>
    <scope>NUCLEOTIDE SEQUENCE [LARGE SCALE GENOMIC DNA]</scope>
</reference>
<reference evidence="3" key="2">
    <citation type="submission" date="2025-08" db="UniProtKB">
        <authorList>
            <consortium name="Ensembl"/>
        </authorList>
    </citation>
    <scope>IDENTIFICATION</scope>
</reference>
<dbReference type="AlphaFoldDB" id="A0A3B4CPX2"/>
<feature type="coiled-coil region" evidence="1">
    <location>
        <begin position="331"/>
        <end position="358"/>
    </location>
</feature>
<protein>
    <recommendedName>
        <fullName evidence="5">Centrosomal protein 128</fullName>
    </recommendedName>
</protein>
<dbReference type="STRING" id="42514.ENSPNAP00000014112"/>
<sequence length="1032" mass="120102">MRRAVQVAIAEVSQEITPASTMESSSESEMYSRSRDHRSRRRDALRHKKSRDLATDSVGIAEKIDTLADTLQDASRNLNKVDQMLGQYREHTDDHSDAIATLQDSLEESIHQLQSQRLKRSTSGCSASFSTLHSSLEDGNNFGGRHHNPTSPLTDYRSLEMSNRRSATVRFRDPCQTEEQVHSLHQALRDLRSDQLQLGHEIDQEILKRNRSDIQTRKTLVDLTKQIQESPVEEAVSLRVEKRLQKIESEILSQQQMVSERHCKQQRGNMSTELQTALKRCDAQNHSSEDSYRNRFLRSESEICKLEQDLEGVRKQLVRSESGQGALFQQIEDMQAQLLRSERERAQLQREISVLRFQHRSVLELQERAAEEGLRQGGKVLERELEDLRVQLRQNSSLNETQELKRNVERKENEKKQLALQIEVLSSDLERRDHQQLQILKEVQALSEDRGAELAKVEAQLAENEKKKEELRTKAQEAIRQWKAKCRKLECQLQELKERQSMNQPTQALAERESILRQQIEGTRKQLAEVLGHLAQREEEVRQCNVDLAEARSQLVILKEELGDSRESLRSLEDETQRQSLIQTRLREENQKLEKRLEDLGNRREQEHGSLIELQALVKSLSAERANLNSRLTEAESFRKEQENRLVLVQEEKASLSQQLQLEREVHQRELGHLRQQEDKIKQNHSLHKTLRLYHQEREELKALIKDLKTEAVVDKELVRVLQQKLDRMKAECDILTEQLSSSAESHAKLHKMCQMLKEELEVKIQFSEQMEERRHAAEDSMAEMQKKIANLKLEQTSILHAVESEIDLACKAVCKDSAAKLKAVMLTSGQQNDCHHWLAEMKTKLQWLCDEVCVHETQEKKLTRVVQQCKEQMKTLKQSRDSEQQNLLDRITELERLLQGIVSEKQDLLEKSRRKDDEMRSLQDRVLDLEMSTRLALDHLESVPEKLSLLEDFKDLEESQRQREAVEQRYAKYKEIVGALQHQLEESKRRIQEYRDEKLDATSWSLHLDGLSLSLRSQNKSLTGNASTQMP</sequence>
<feature type="coiled-coil region" evidence="1">
    <location>
        <begin position="768"/>
        <end position="795"/>
    </location>
</feature>
<dbReference type="Proteomes" id="UP001501920">
    <property type="component" value="Chromosome 4"/>
</dbReference>
<keyword evidence="1" id="KW-0175">Coiled coil</keyword>
<feature type="coiled-coil region" evidence="1">
    <location>
        <begin position="452"/>
        <end position="499"/>
    </location>
</feature>
<dbReference type="PANTHER" id="PTHR46657">
    <property type="entry name" value="CENTROSOMAL PROTEIN OF 128 KDA"/>
    <property type="match status" value="1"/>
</dbReference>
<dbReference type="Ensembl" id="ENSPNAT00000021918.2">
    <property type="protein sequence ID" value="ENSPNAP00000014112.2"/>
    <property type="gene ID" value="ENSPNAG00000020023.2"/>
</dbReference>
<feature type="compositionally biased region" description="Low complexity" evidence="2">
    <location>
        <begin position="20"/>
        <end position="31"/>
    </location>
</feature>
<feature type="region of interest" description="Disordered" evidence="2">
    <location>
        <begin position="16"/>
        <end position="52"/>
    </location>
</feature>
<evidence type="ECO:0000256" key="2">
    <source>
        <dbReference type="SAM" id="MobiDB-lite"/>
    </source>
</evidence>
<reference evidence="3" key="3">
    <citation type="submission" date="2025-09" db="UniProtKB">
        <authorList>
            <consortium name="Ensembl"/>
        </authorList>
    </citation>
    <scope>IDENTIFICATION</scope>
</reference>
<evidence type="ECO:0000313" key="3">
    <source>
        <dbReference type="Ensembl" id="ENSPNAP00000014112.2"/>
    </source>
</evidence>
<name>A0A3B4CPX2_PYGNA</name>
<feature type="coiled-coil region" evidence="1">
    <location>
        <begin position="394"/>
        <end position="428"/>
    </location>
</feature>